<dbReference type="EMBL" id="AP022613">
    <property type="protein sequence ID" value="BBZ38785.1"/>
    <property type="molecule type" value="Genomic_DNA"/>
</dbReference>
<evidence type="ECO:0000313" key="2">
    <source>
        <dbReference type="EMBL" id="BBZ38785.1"/>
    </source>
</evidence>
<sequence length="357" mass="41191">MPRPARWKASADAACAEACLAVRLYNDPSEPRSFEGFVVHMHLAWLYLLHAEFKRDRIDCRYRQKDNPRRLERVDGEPKLWELAKCVAERWPDQTPVRANIEFFIALRNKIEHRYTRFQQELALAVGGKSQALLLNFEEHLTLQFGVRFSLATKLRFPIFIGSFTTEGQQALERLHAKLPNELNRFIVRCAEALPDEVRDDDKYDLRLRVFLELVKNPASGLPIRFVRAADMTEEQKTALRDTGLVIVREQQRDVSNRGWLKPNQVVKAVAAQIPFKFTMGHFIKAWKVESVRPSVGSVHPERTKEQYCRYDEPHGDYTYSPGYVEHLVRHLSTAGGFRDLLGISPVPLQRQQAAAS</sequence>
<dbReference type="AlphaFoldDB" id="A0A7I7YAQ8"/>
<feature type="domain" description="DUF3644" evidence="1">
    <location>
        <begin position="12"/>
        <end position="192"/>
    </location>
</feature>
<reference evidence="2 3" key="1">
    <citation type="journal article" date="2019" name="Emerg. Microbes Infect.">
        <title>Comprehensive subspecies identification of 175 nontuberculous mycobacteria species based on 7547 genomic profiles.</title>
        <authorList>
            <person name="Matsumoto Y."/>
            <person name="Kinjo T."/>
            <person name="Motooka D."/>
            <person name="Nabeya D."/>
            <person name="Jung N."/>
            <person name="Uechi K."/>
            <person name="Horii T."/>
            <person name="Iida T."/>
            <person name="Fujita J."/>
            <person name="Nakamura S."/>
        </authorList>
    </citation>
    <scope>NUCLEOTIDE SEQUENCE [LARGE SCALE GENOMIC DNA]</scope>
    <source>
        <strain evidence="2 3">JCM 14738</strain>
    </source>
</reference>
<dbReference type="OrthoDB" id="1551227at2"/>
<dbReference type="Proteomes" id="UP000467385">
    <property type="component" value="Chromosome"/>
</dbReference>
<protein>
    <recommendedName>
        <fullName evidence="1">DUF3644 domain-containing protein</fullName>
    </recommendedName>
</protein>
<dbReference type="RefSeq" id="WP_139825223.1">
    <property type="nucleotide sequence ID" value="NZ_AP022613.1"/>
</dbReference>
<evidence type="ECO:0000313" key="3">
    <source>
        <dbReference type="Proteomes" id="UP000467385"/>
    </source>
</evidence>
<keyword evidence="3" id="KW-1185">Reference proteome</keyword>
<accession>A0A7I7YAQ8</accession>
<gene>
    <name evidence="2" type="ORF">MCNS_18480</name>
</gene>
<evidence type="ECO:0000259" key="1">
    <source>
        <dbReference type="Pfam" id="PF12358"/>
    </source>
</evidence>
<dbReference type="Pfam" id="PF12358">
    <property type="entry name" value="DUF3644"/>
    <property type="match status" value="1"/>
</dbReference>
<proteinExistence type="predicted"/>
<dbReference type="InterPro" id="IPR022104">
    <property type="entry name" value="DUF3644"/>
</dbReference>
<name>A0A7I7YAQ8_9MYCO</name>
<organism evidence="2 3">
    <name type="scientific">Mycobacterium conspicuum</name>
    <dbReference type="NCBI Taxonomy" id="44010"/>
    <lineage>
        <taxon>Bacteria</taxon>
        <taxon>Bacillati</taxon>
        <taxon>Actinomycetota</taxon>
        <taxon>Actinomycetes</taxon>
        <taxon>Mycobacteriales</taxon>
        <taxon>Mycobacteriaceae</taxon>
        <taxon>Mycobacterium</taxon>
    </lineage>
</organism>